<accession>K9URP9</accession>
<dbReference type="RefSeq" id="WP_015329030.1">
    <property type="nucleotide sequence ID" value="NC_020053.1"/>
</dbReference>
<evidence type="ECO:0000313" key="1">
    <source>
        <dbReference type="EMBL" id="AFY97146.1"/>
    </source>
</evidence>
<organism evidence="1 2">
    <name type="scientific">Chamaesiphon minutus (strain ATCC 27169 / PCC 6605)</name>
    <dbReference type="NCBI Taxonomy" id="1173020"/>
    <lineage>
        <taxon>Bacteria</taxon>
        <taxon>Bacillati</taxon>
        <taxon>Cyanobacteriota</taxon>
        <taxon>Cyanophyceae</taxon>
        <taxon>Gomontiellales</taxon>
        <taxon>Chamaesiphonaceae</taxon>
        <taxon>Chamaesiphon</taxon>
    </lineage>
</organism>
<dbReference type="EMBL" id="CP003601">
    <property type="protein sequence ID" value="AFY97146.1"/>
    <property type="molecule type" value="Genomic_DNA"/>
</dbReference>
<proteinExistence type="predicted"/>
<gene>
    <name evidence="1" type="ORF">Cha6605_6323</name>
</gene>
<dbReference type="HOGENOM" id="CLU_695786_0_0_3"/>
<keyword evidence="1" id="KW-0614">Plasmid</keyword>
<dbReference type="eggNOG" id="COG4886">
    <property type="taxonomic scope" value="Bacteria"/>
</dbReference>
<reference evidence="1 2" key="1">
    <citation type="submission" date="2012-05" db="EMBL/GenBank/DDBJ databases">
        <title>Noncontiguous Finished plasmid 1 of genome of Chamaesiphon sp. PCC 6605.</title>
        <authorList>
            <consortium name="US DOE Joint Genome Institute"/>
            <person name="Gugger M."/>
            <person name="Coursin T."/>
            <person name="Rippka R."/>
            <person name="Tandeau De Marsac N."/>
            <person name="Huntemann M."/>
            <person name="Wei C.-L."/>
            <person name="Han J."/>
            <person name="Detter J.C."/>
            <person name="Han C."/>
            <person name="Tapia R."/>
            <person name="Chen A."/>
            <person name="Kyrpides N."/>
            <person name="Mavromatis K."/>
            <person name="Markowitz V."/>
            <person name="Szeto E."/>
            <person name="Ivanova N."/>
            <person name="Pagani I."/>
            <person name="Pati A."/>
            <person name="Goodwin L."/>
            <person name="Nordberg H.P."/>
            <person name="Cantor M.N."/>
            <person name="Hua S.X."/>
            <person name="Woyke T."/>
            <person name="Kerfeld C.A."/>
        </authorList>
    </citation>
    <scope>NUCLEOTIDE SEQUENCE [LARGE SCALE GENOMIC DNA]</scope>
    <source>
        <strain evidence="2">ATCC 27169 / PCC 6605</strain>
        <plasmid evidence="2">Plasmid pCHA6605.01</plasmid>
    </source>
</reference>
<dbReference type="PATRIC" id="fig|1173020.3.peg.7247"/>
<sequence precursor="true">MRKAKFNSLANTVRTAKFKATAKFTYFSITTLAIIFYLAGVAKAETPSNNNPIRATFSQLTVNSMAASPTGMSAAIPPQAQAMFGGLTKVTCRAGQAPSTCLPLGFLNTAFGIGKFTPQTAASAAGKPALTGSETLATATPWLGKITVKDALAGNPSLAAVLPQSAFVSGGSGGGSVVNPNLQNTPFGSVVNLKSIQLKRVPSLANTPLNNFAGIQKLTTSQIPNIGNIAFANMPSITIPAGAAVLKMDVVRTQERNVRHMVMSGSEQQPNASCQTNCDYIETHPAIGMPYLKGARIISGDSLQVRGGKGLLAWVNGGKEPTGIHFAGLKFVVRNVNAKQGTATVNLNFRSCFYAFGEHCTPFFIGFPLWQLSERRNSFPLITTDASVVRMIRLQK</sequence>
<keyword evidence="2" id="KW-1185">Reference proteome</keyword>
<geneLocation type="plasmid" evidence="1 2">
    <name>pCHA6605.01</name>
</geneLocation>
<dbReference type="OrthoDB" id="415264at2"/>
<name>K9URP9_CHAP6</name>
<dbReference type="AlphaFoldDB" id="K9URP9"/>
<dbReference type="KEGG" id="cmp:Cha6605_6323"/>
<evidence type="ECO:0000313" key="2">
    <source>
        <dbReference type="Proteomes" id="UP000010366"/>
    </source>
</evidence>
<dbReference type="Proteomes" id="UP000010366">
    <property type="component" value="Plasmid pCHA6605.01"/>
</dbReference>
<protein>
    <submittedName>
        <fullName evidence="1">Uncharacterized protein</fullName>
    </submittedName>
</protein>